<organism evidence="6 7">
    <name type="scientific">Flavilitoribacter nigricans (strain ATCC 23147 / DSM 23189 / NBRC 102662 / NCIMB 1420 / SS-2)</name>
    <name type="common">Lewinella nigricans</name>
    <dbReference type="NCBI Taxonomy" id="1122177"/>
    <lineage>
        <taxon>Bacteria</taxon>
        <taxon>Pseudomonadati</taxon>
        <taxon>Bacteroidota</taxon>
        <taxon>Saprospiria</taxon>
        <taxon>Saprospirales</taxon>
        <taxon>Lewinellaceae</taxon>
        <taxon>Flavilitoribacter</taxon>
    </lineage>
</organism>
<evidence type="ECO:0000256" key="3">
    <source>
        <dbReference type="ARBA" id="ARBA00023082"/>
    </source>
</evidence>
<accession>A0A2D0NBQ2</accession>
<keyword evidence="4" id="KW-0238">DNA-binding</keyword>
<keyword evidence="5" id="KW-0804">Transcription</keyword>
<keyword evidence="7" id="KW-1185">Reference proteome</keyword>
<dbReference type="Proteomes" id="UP000223913">
    <property type="component" value="Unassembled WGS sequence"/>
</dbReference>
<evidence type="ECO:0000313" key="6">
    <source>
        <dbReference type="EMBL" id="PHN05609.1"/>
    </source>
</evidence>
<reference evidence="6 7" key="1">
    <citation type="submission" date="2017-10" db="EMBL/GenBank/DDBJ databases">
        <title>The draft genome sequence of Lewinella nigricans NBRC 102662.</title>
        <authorList>
            <person name="Wang K."/>
        </authorList>
    </citation>
    <scope>NUCLEOTIDE SEQUENCE [LARGE SCALE GENOMIC DNA]</scope>
    <source>
        <strain evidence="6 7">NBRC 102662</strain>
    </source>
</reference>
<dbReference type="InterPro" id="IPR013324">
    <property type="entry name" value="RNA_pol_sigma_r3/r4-like"/>
</dbReference>
<dbReference type="PANTHER" id="PTHR43133">
    <property type="entry name" value="RNA POLYMERASE ECF-TYPE SIGMA FACTO"/>
    <property type="match status" value="1"/>
</dbReference>
<dbReference type="SUPFAM" id="SSF88659">
    <property type="entry name" value="Sigma3 and sigma4 domains of RNA polymerase sigma factors"/>
    <property type="match status" value="1"/>
</dbReference>
<dbReference type="InterPro" id="IPR013325">
    <property type="entry name" value="RNA_pol_sigma_r2"/>
</dbReference>
<evidence type="ECO:0000256" key="2">
    <source>
        <dbReference type="ARBA" id="ARBA00023015"/>
    </source>
</evidence>
<comment type="caution">
    <text evidence="6">The sequence shown here is derived from an EMBL/GenBank/DDBJ whole genome shotgun (WGS) entry which is preliminary data.</text>
</comment>
<evidence type="ECO:0000256" key="5">
    <source>
        <dbReference type="ARBA" id="ARBA00023163"/>
    </source>
</evidence>
<sequence>MSKRYQEDEQLLLRIREGDRSFLNSLFQEYWPSFLAFLTKSFGMSEDEVREIYVRTFTTFFYNIKDGKLCPPLQSRLKTYLFGIGKNYALKQYGSVYRERMTHTDEMETVIQVFQQPDVVDYYEYSWQRQLVQKLLDRIGEPCRELLLLSFVREFADDAIMSELDIPSTVAVRQRRFRCLEKLREMVKSDPDNR</sequence>
<dbReference type="GO" id="GO:0003677">
    <property type="term" value="F:DNA binding"/>
    <property type="evidence" value="ECO:0007669"/>
    <property type="project" value="UniProtKB-KW"/>
</dbReference>
<dbReference type="InterPro" id="IPR039425">
    <property type="entry name" value="RNA_pol_sigma-70-like"/>
</dbReference>
<protein>
    <recommendedName>
        <fullName evidence="8">Sigma-70 family RNA polymerase sigma factor</fullName>
    </recommendedName>
</protein>
<name>A0A2D0NBQ2_FLAN2</name>
<evidence type="ECO:0000256" key="4">
    <source>
        <dbReference type="ARBA" id="ARBA00023125"/>
    </source>
</evidence>
<gene>
    <name evidence="6" type="ORF">CRP01_16615</name>
</gene>
<evidence type="ECO:0000313" key="7">
    <source>
        <dbReference type="Proteomes" id="UP000223913"/>
    </source>
</evidence>
<dbReference type="RefSeq" id="WP_099151185.1">
    <property type="nucleotide sequence ID" value="NZ_PDUD01000021.1"/>
</dbReference>
<dbReference type="GO" id="GO:0016987">
    <property type="term" value="F:sigma factor activity"/>
    <property type="evidence" value="ECO:0007669"/>
    <property type="project" value="UniProtKB-KW"/>
</dbReference>
<dbReference type="Gene3D" id="1.10.10.10">
    <property type="entry name" value="Winged helix-like DNA-binding domain superfamily/Winged helix DNA-binding domain"/>
    <property type="match status" value="1"/>
</dbReference>
<keyword evidence="2" id="KW-0805">Transcription regulation</keyword>
<comment type="similarity">
    <text evidence="1">Belongs to the sigma-70 factor family. ECF subfamily.</text>
</comment>
<evidence type="ECO:0000256" key="1">
    <source>
        <dbReference type="ARBA" id="ARBA00010641"/>
    </source>
</evidence>
<dbReference type="OrthoDB" id="1099849at2"/>
<dbReference type="SUPFAM" id="SSF88946">
    <property type="entry name" value="Sigma2 domain of RNA polymerase sigma factors"/>
    <property type="match status" value="1"/>
</dbReference>
<dbReference type="AlphaFoldDB" id="A0A2D0NBQ2"/>
<dbReference type="PANTHER" id="PTHR43133:SF8">
    <property type="entry name" value="RNA POLYMERASE SIGMA FACTOR HI_1459-RELATED"/>
    <property type="match status" value="1"/>
</dbReference>
<dbReference type="InterPro" id="IPR036388">
    <property type="entry name" value="WH-like_DNA-bd_sf"/>
</dbReference>
<dbReference type="EMBL" id="PDUD01000021">
    <property type="protein sequence ID" value="PHN05609.1"/>
    <property type="molecule type" value="Genomic_DNA"/>
</dbReference>
<proteinExistence type="inferred from homology"/>
<evidence type="ECO:0008006" key="8">
    <source>
        <dbReference type="Google" id="ProtNLM"/>
    </source>
</evidence>
<dbReference type="Gene3D" id="1.10.1740.10">
    <property type="match status" value="1"/>
</dbReference>
<keyword evidence="3" id="KW-0731">Sigma factor</keyword>
<dbReference type="GO" id="GO:0006352">
    <property type="term" value="P:DNA-templated transcription initiation"/>
    <property type="evidence" value="ECO:0007669"/>
    <property type="project" value="InterPro"/>
</dbReference>